<proteinExistence type="predicted"/>
<protein>
    <recommendedName>
        <fullName evidence="2">Flagellar protein FlgJ N-terminal domain-containing protein</fullName>
    </recommendedName>
</protein>
<dbReference type="AlphaFoldDB" id="A0A3B0V1S8"/>
<sequence length="72" mass="7800">MESNGINTQAQAEFFKSSVLPGVSREGRGGIKRAVENFEALFINDLLKVMRKATIKGGLFNSGNSGEIYSSM</sequence>
<evidence type="ECO:0008006" key="2">
    <source>
        <dbReference type="Google" id="ProtNLM"/>
    </source>
</evidence>
<name>A0A3B0V1S8_9ZZZZ</name>
<feature type="non-terminal residue" evidence="1">
    <location>
        <position position="72"/>
    </location>
</feature>
<organism evidence="1">
    <name type="scientific">hydrothermal vent metagenome</name>
    <dbReference type="NCBI Taxonomy" id="652676"/>
    <lineage>
        <taxon>unclassified sequences</taxon>
        <taxon>metagenomes</taxon>
        <taxon>ecological metagenomes</taxon>
    </lineage>
</organism>
<evidence type="ECO:0000313" key="1">
    <source>
        <dbReference type="EMBL" id="VAW37458.1"/>
    </source>
</evidence>
<dbReference type="EMBL" id="UOEZ01000054">
    <property type="protein sequence ID" value="VAW37458.1"/>
    <property type="molecule type" value="Genomic_DNA"/>
</dbReference>
<accession>A0A3B0V1S8</accession>
<gene>
    <name evidence="1" type="ORF">MNBD_DELTA02-461</name>
</gene>
<reference evidence="1" key="1">
    <citation type="submission" date="2018-06" db="EMBL/GenBank/DDBJ databases">
        <authorList>
            <person name="Zhirakovskaya E."/>
        </authorList>
    </citation>
    <scope>NUCLEOTIDE SEQUENCE</scope>
</reference>